<name>A0A1H1U9P0_9GAMM</name>
<dbReference type="CDD" id="cd00093">
    <property type="entry name" value="HTH_XRE"/>
    <property type="match status" value="1"/>
</dbReference>
<evidence type="ECO:0000313" key="6">
    <source>
        <dbReference type="Proteomes" id="UP000243413"/>
    </source>
</evidence>
<gene>
    <name evidence="5" type="ORF">SAMN05216271_2487</name>
</gene>
<dbReference type="Pfam" id="PF01381">
    <property type="entry name" value="HTH_3"/>
    <property type="match status" value="1"/>
</dbReference>
<dbReference type="EMBL" id="LT629763">
    <property type="protein sequence ID" value="SDS69031.1"/>
    <property type="molecule type" value="Genomic_DNA"/>
</dbReference>
<dbReference type="CDD" id="cd02209">
    <property type="entry name" value="cupin_XRE_C"/>
    <property type="match status" value="1"/>
</dbReference>
<dbReference type="GO" id="GO:0005829">
    <property type="term" value="C:cytosol"/>
    <property type="evidence" value="ECO:0007669"/>
    <property type="project" value="TreeGrafter"/>
</dbReference>
<dbReference type="InterPro" id="IPR013096">
    <property type="entry name" value="Cupin_2"/>
</dbReference>
<dbReference type="GO" id="GO:0003677">
    <property type="term" value="F:DNA binding"/>
    <property type="evidence" value="ECO:0007669"/>
    <property type="project" value="UniProtKB-KW"/>
</dbReference>
<evidence type="ECO:0000256" key="2">
    <source>
        <dbReference type="ARBA" id="ARBA00023125"/>
    </source>
</evidence>
<accession>A0A1H1U9P0</accession>
<dbReference type="PANTHER" id="PTHR46797">
    <property type="entry name" value="HTH-TYPE TRANSCRIPTIONAL REGULATOR"/>
    <property type="match status" value="1"/>
</dbReference>
<dbReference type="SMART" id="SM00530">
    <property type="entry name" value="HTH_XRE"/>
    <property type="match status" value="1"/>
</dbReference>
<sequence>MQSVGDYLGQVLKQLRSERGWSLDRAAQACGVSKAMLGQIERAESSPTLATLWKIAGGFKVPLSAFIAAPPNELEVRQAEQLRQRPTSDAMLVAPLFPFDPRYGFELLELTLPAGYERLSEPHDAGVTEHVTVIRGAMALLVNGRWQALEQGAAVRFAADAAHGYRNPGSEPAVIHNLICYPVPQSR</sequence>
<dbReference type="Proteomes" id="UP000243413">
    <property type="component" value="Chromosome I"/>
</dbReference>
<evidence type="ECO:0000256" key="3">
    <source>
        <dbReference type="ARBA" id="ARBA00023163"/>
    </source>
</evidence>
<evidence type="ECO:0000259" key="4">
    <source>
        <dbReference type="PROSITE" id="PS50943"/>
    </source>
</evidence>
<keyword evidence="2" id="KW-0238">DNA-binding</keyword>
<dbReference type="InterPro" id="IPR014710">
    <property type="entry name" value="RmlC-like_jellyroll"/>
</dbReference>
<dbReference type="InterPro" id="IPR050807">
    <property type="entry name" value="TransReg_Diox_bact_type"/>
</dbReference>
<dbReference type="OrthoDB" id="9792093at2"/>
<protein>
    <submittedName>
        <fullName evidence="5">Cupin domain-containing protein</fullName>
    </submittedName>
</protein>
<feature type="domain" description="HTH cro/C1-type" evidence="4">
    <location>
        <begin position="12"/>
        <end position="66"/>
    </location>
</feature>
<dbReference type="InterPro" id="IPR011051">
    <property type="entry name" value="RmlC_Cupin_sf"/>
</dbReference>
<keyword evidence="3" id="KW-0804">Transcription</keyword>
<dbReference type="PANTHER" id="PTHR46797:SF23">
    <property type="entry name" value="HTH-TYPE TRANSCRIPTIONAL REGULATOR SUTR"/>
    <property type="match status" value="1"/>
</dbReference>
<evidence type="ECO:0000256" key="1">
    <source>
        <dbReference type="ARBA" id="ARBA00023015"/>
    </source>
</evidence>
<dbReference type="Gene3D" id="2.60.120.10">
    <property type="entry name" value="Jelly Rolls"/>
    <property type="match status" value="1"/>
</dbReference>
<dbReference type="InterPro" id="IPR001387">
    <property type="entry name" value="Cro/C1-type_HTH"/>
</dbReference>
<reference evidence="6" key="1">
    <citation type="submission" date="2016-10" db="EMBL/GenBank/DDBJ databases">
        <authorList>
            <person name="Varghese N."/>
            <person name="Submissions S."/>
        </authorList>
    </citation>
    <scope>NUCLEOTIDE SEQUENCE [LARGE SCALE GENOMIC DNA]</scope>
    <source>
        <strain evidence="6">JCM 14963</strain>
    </source>
</reference>
<dbReference type="PROSITE" id="PS50943">
    <property type="entry name" value="HTH_CROC1"/>
    <property type="match status" value="1"/>
</dbReference>
<organism evidence="5 6">
    <name type="scientific">Halopseudomonas sabulinigri</name>
    <dbReference type="NCBI Taxonomy" id="472181"/>
    <lineage>
        <taxon>Bacteria</taxon>
        <taxon>Pseudomonadati</taxon>
        <taxon>Pseudomonadota</taxon>
        <taxon>Gammaproteobacteria</taxon>
        <taxon>Pseudomonadales</taxon>
        <taxon>Pseudomonadaceae</taxon>
        <taxon>Halopseudomonas</taxon>
    </lineage>
</organism>
<dbReference type="GO" id="GO:0003700">
    <property type="term" value="F:DNA-binding transcription factor activity"/>
    <property type="evidence" value="ECO:0007669"/>
    <property type="project" value="TreeGrafter"/>
</dbReference>
<keyword evidence="1" id="KW-0805">Transcription regulation</keyword>
<dbReference type="SUPFAM" id="SSF47413">
    <property type="entry name" value="lambda repressor-like DNA-binding domains"/>
    <property type="match status" value="1"/>
</dbReference>
<dbReference type="InterPro" id="IPR010982">
    <property type="entry name" value="Lambda_DNA-bd_dom_sf"/>
</dbReference>
<dbReference type="AlphaFoldDB" id="A0A1H1U9P0"/>
<dbReference type="Pfam" id="PF07883">
    <property type="entry name" value="Cupin_2"/>
    <property type="match status" value="1"/>
</dbReference>
<dbReference type="STRING" id="472181.SAMN05216271_2487"/>
<proteinExistence type="predicted"/>
<dbReference type="RefSeq" id="WP_092287098.1">
    <property type="nucleotide sequence ID" value="NZ_LT629763.1"/>
</dbReference>
<dbReference type="SUPFAM" id="SSF51182">
    <property type="entry name" value="RmlC-like cupins"/>
    <property type="match status" value="1"/>
</dbReference>
<dbReference type="Gene3D" id="1.10.260.40">
    <property type="entry name" value="lambda repressor-like DNA-binding domains"/>
    <property type="match status" value="1"/>
</dbReference>
<evidence type="ECO:0000313" key="5">
    <source>
        <dbReference type="EMBL" id="SDS69031.1"/>
    </source>
</evidence>